<evidence type="ECO:0000256" key="4">
    <source>
        <dbReference type="ARBA" id="ARBA00023180"/>
    </source>
</evidence>
<organism evidence="7 8">
    <name type="scientific">Ceratotherium simum simum</name>
    <name type="common">Southern white rhinoceros</name>
    <dbReference type="NCBI Taxonomy" id="73337"/>
    <lineage>
        <taxon>Eukaryota</taxon>
        <taxon>Metazoa</taxon>
        <taxon>Chordata</taxon>
        <taxon>Craniata</taxon>
        <taxon>Vertebrata</taxon>
        <taxon>Euteleostomi</taxon>
        <taxon>Mammalia</taxon>
        <taxon>Eutheria</taxon>
        <taxon>Laurasiatheria</taxon>
        <taxon>Perissodactyla</taxon>
        <taxon>Rhinocerotidae</taxon>
        <taxon>Ceratotherium</taxon>
    </lineage>
</organism>
<proteinExistence type="predicted"/>
<dbReference type="Proteomes" id="UP000694910">
    <property type="component" value="Unplaced"/>
</dbReference>
<keyword evidence="2" id="KW-0732">Signal</keyword>
<dbReference type="GeneID" id="106802758"/>
<dbReference type="InterPro" id="IPR036179">
    <property type="entry name" value="Ig-like_dom_sf"/>
</dbReference>
<dbReference type="InterPro" id="IPR015631">
    <property type="entry name" value="CD2/SLAM_rcpt"/>
</dbReference>
<evidence type="ECO:0000256" key="1">
    <source>
        <dbReference type="ARBA" id="ARBA00004370"/>
    </source>
</evidence>
<reference evidence="8" key="1">
    <citation type="submission" date="2025-08" db="UniProtKB">
        <authorList>
            <consortium name="RefSeq"/>
        </authorList>
    </citation>
    <scope>IDENTIFICATION</scope>
</reference>
<comment type="subcellular location">
    <subcellularLocation>
        <location evidence="1">Membrane</location>
    </subcellularLocation>
</comment>
<evidence type="ECO:0000256" key="5">
    <source>
        <dbReference type="SAM" id="MobiDB-lite"/>
    </source>
</evidence>
<accession>A0ABM1D5Y0</accession>
<evidence type="ECO:0000256" key="2">
    <source>
        <dbReference type="ARBA" id="ARBA00022729"/>
    </source>
</evidence>
<evidence type="ECO:0000259" key="6">
    <source>
        <dbReference type="PROSITE" id="PS50835"/>
    </source>
</evidence>
<keyword evidence="4" id="KW-0325">Glycoprotein</keyword>
<dbReference type="PANTHER" id="PTHR12080:SF110">
    <property type="entry name" value="IG-LIKE DOMAIN-CONTAINING PROTEIN"/>
    <property type="match status" value="1"/>
</dbReference>
<dbReference type="Gene3D" id="2.60.40.10">
    <property type="entry name" value="Immunoglobulins"/>
    <property type="match status" value="2"/>
</dbReference>
<dbReference type="PANTHER" id="PTHR12080">
    <property type="entry name" value="SIGNALING LYMPHOCYTIC ACTIVATION MOLECULE"/>
    <property type="match status" value="1"/>
</dbReference>
<dbReference type="InterPro" id="IPR003599">
    <property type="entry name" value="Ig_sub"/>
</dbReference>
<keyword evidence="3" id="KW-0472">Membrane</keyword>
<dbReference type="SUPFAM" id="SSF48726">
    <property type="entry name" value="Immunoglobulin"/>
    <property type="match status" value="2"/>
</dbReference>
<keyword evidence="7" id="KW-1185">Reference proteome</keyword>
<feature type="region of interest" description="Disordered" evidence="5">
    <location>
        <begin position="290"/>
        <end position="311"/>
    </location>
</feature>
<evidence type="ECO:0000256" key="3">
    <source>
        <dbReference type="ARBA" id="ARBA00023136"/>
    </source>
</evidence>
<dbReference type="RefSeq" id="XP_014647211.1">
    <property type="nucleotide sequence ID" value="XM_014791725.1"/>
</dbReference>
<evidence type="ECO:0000313" key="8">
    <source>
        <dbReference type="RefSeq" id="XP_014647211.1"/>
    </source>
</evidence>
<evidence type="ECO:0000313" key="7">
    <source>
        <dbReference type="Proteomes" id="UP000694910"/>
    </source>
</evidence>
<dbReference type="InterPro" id="IPR013783">
    <property type="entry name" value="Ig-like_fold"/>
</dbReference>
<dbReference type="PROSITE" id="PS50835">
    <property type="entry name" value="IG_LIKE"/>
    <property type="match status" value="1"/>
</dbReference>
<gene>
    <name evidence="8" type="primary">LOC106802758</name>
</gene>
<dbReference type="SMART" id="SM00409">
    <property type="entry name" value="IG"/>
    <property type="match status" value="1"/>
</dbReference>
<name>A0ABM1D5Y0_CERSS</name>
<protein>
    <submittedName>
        <fullName evidence="8">SLAM family member 8-like</fullName>
    </submittedName>
</protein>
<sequence>MGSVVPSFIVDQKILTVPVCNVVGICSTGVKSSGAHRSGGQDSGVHVPLKRILGGSVLFHVIEEPGVELEEISWSFGPGLKYRVMLRVHNGSEKTPTLVYLQDKYKQRVHVPYITSLRIESLTHEDSGYYRARASFTGGVESTQIFHLTVYDPVPRPQILVWSLSITAGWCNVTLECRAGEVTEDLNVTWESKGLPRELEQRGTPGPAPNSWTLNVSLPLSQPNANLTCVVSNSEDQKTVTSALGEFCDHASTVLLVCVFLRTRAQEWGLCRGVDHATNEGVRPLVLDAEKGVNGGSTSAEQKAEREKDGISSLASKVTRRGWVSVPIRPEAITTH</sequence>
<dbReference type="CDD" id="cd00096">
    <property type="entry name" value="Ig"/>
    <property type="match status" value="1"/>
</dbReference>
<feature type="domain" description="Ig-like" evidence="6">
    <location>
        <begin position="157"/>
        <end position="241"/>
    </location>
</feature>
<dbReference type="InterPro" id="IPR007110">
    <property type="entry name" value="Ig-like_dom"/>
</dbReference>